<dbReference type="Proteomes" id="UP000663891">
    <property type="component" value="Unassembled WGS sequence"/>
</dbReference>
<dbReference type="Proteomes" id="UP000663881">
    <property type="component" value="Unassembled WGS sequence"/>
</dbReference>
<evidence type="ECO:0000313" key="1">
    <source>
        <dbReference type="EMBL" id="CAF0810260.1"/>
    </source>
</evidence>
<protein>
    <submittedName>
        <fullName evidence="2">Uncharacterized protein</fullName>
    </submittedName>
</protein>
<evidence type="ECO:0000313" key="3">
    <source>
        <dbReference type="Proteomes" id="UP000663881"/>
    </source>
</evidence>
<proteinExistence type="predicted"/>
<dbReference type="AlphaFoldDB" id="A0A819TNJ0"/>
<dbReference type="EMBL" id="CAJOAY010004384">
    <property type="protein sequence ID" value="CAF4067681.1"/>
    <property type="molecule type" value="Genomic_DNA"/>
</dbReference>
<sequence>MEVFVQSDQSVLHSQQLFDDYTTYRTDYVLHSQQERFHRKREEYIRNSSALYSLITDREDFISKDGMKKRQHFLPHFFSCLN</sequence>
<comment type="caution">
    <text evidence="2">The sequence shown here is derived from an EMBL/GenBank/DDBJ whole genome shotgun (WGS) entry which is preliminary data.</text>
</comment>
<dbReference type="EMBL" id="CAJNON010000025">
    <property type="protein sequence ID" value="CAF0810260.1"/>
    <property type="molecule type" value="Genomic_DNA"/>
</dbReference>
<evidence type="ECO:0000313" key="2">
    <source>
        <dbReference type="EMBL" id="CAF4067681.1"/>
    </source>
</evidence>
<reference evidence="2" key="1">
    <citation type="submission" date="2021-02" db="EMBL/GenBank/DDBJ databases">
        <authorList>
            <person name="Nowell W R."/>
        </authorList>
    </citation>
    <scope>NUCLEOTIDE SEQUENCE</scope>
</reference>
<organism evidence="2 3">
    <name type="scientific">Adineta steineri</name>
    <dbReference type="NCBI Taxonomy" id="433720"/>
    <lineage>
        <taxon>Eukaryota</taxon>
        <taxon>Metazoa</taxon>
        <taxon>Spiralia</taxon>
        <taxon>Gnathifera</taxon>
        <taxon>Rotifera</taxon>
        <taxon>Eurotatoria</taxon>
        <taxon>Bdelloidea</taxon>
        <taxon>Adinetida</taxon>
        <taxon>Adinetidae</taxon>
        <taxon>Adineta</taxon>
    </lineage>
</organism>
<name>A0A819TNJ0_9BILA</name>
<gene>
    <name evidence="2" type="ORF">OKA104_LOCUS33776</name>
    <name evidence="1" type="ORF">VCS650_LOCUS4504</name>
</gene>
<accession>A0A819TNJ0</accession>